<protein>
    <submittedName>
        <fullName evidence="8">Na+/H+ antiporter subunit E</fullName>
    </submittedName>
</protein>
<dbReference type="EMBL" id="JALBUU010000079">
    <property type="protein sequence ID" value="MCI0755936.1"/>
    <property type="molecule type" value="Genomic_DNA"/>
</dbReference>
<name>A0ABS9W9M0_9PROT</name>
<feature type="transmembrane region" description="Helical" evidence="7">
    <location>
        <begin position="6"/>
        <end position="21"/>
    </location>
</feature>
<comment type="caution">
    <text evidence="8">The sequence shown here is derived from an EMBL/GenBank/DDBJ whole genome shotgun (WGS) entry which is preliminary data.</text>
</comment>
<gene>
    <name evidence="8" type="ORF">MON41_19915</name>
</gene>
<evidence type="ECO:0000256" key="7">
    <source>
        <dbReference type="SAM" id="Phobius"/>
    </source>
</evidence>
<evidence type="ECO:0000313" key="8">
    <source>
        <dbReference type="EMBL" id="MCI0755936.1"/>
    </source>
</evidence>
<dbReference type="NCBIfam" id="NF006520">
    <property type="entry name" value="PRK08965.1-4"/>
    <property type="match status" value="1"/>
</dbReference>
<evidence type="ECO:0000256" key="2">
    <source>
        <dbReference type="ARBA" id="ARBA00006228"/>
    </source>
</evidence>
<organism evidence="8 9">
    <name type="scientific">Teichococcus vastitatis</name>
    <dbReference type="NCBI Taxonomy" id="2307076"/>
    <lineage>
        <taxon>Bacteria</taxon>
        <taxon>Pseudomonadati</taxon>
        <taxon>Pseudomonadota</taxon>
        <taxon>Alphaproteobacteria</taxon>
        <taxon>Acetobacterales</taxon>
        <taxon>Roseomonadaceae</taxon>
        <taxon>Roseomonas</taxon>
    </lineage>
</organism>
<feature type="transmembrane region" description="Helical" evidence="7">
    <location>
        <begin position="67"/>
        <end position="84"/>
    </location>
</feature>
<proteinExistence type="inferred from homology"/>
<dbReference type="PIRSF" id="PIRSF019239">
    <property type="entry name" value="MrpE"/>
    <property type="match status" value="1"/>
</dbReference>
<dbReference type="RefSeq" id="WP_120008813.1">
    <property type="nucleotide sequence ID" value="NZ_JALBUU010000079.1"/>
</dbReference>
<evidence type="ECO:0000256" key="4">
    <source>
        <dbReference type="ARBA" id="ARBA00022692"/>
    </source>
</evidence>
<evidence type="ECO:0000256" key="5">
    <source>
        <dbReference type="ARBA" id="ARBA00022989"/>
    </source>
</evidence>
<evidence type="ECO:0000256" key="1">
    <source>
        <dbReference type="ARBA" id="ARBA00004651"/>
    </source>
</evidence>
<comment type="similarity">
    <text evidence="2">Belongs to the CPA3 antiporters (TC 2.A.63) subunit E family.</text>
</comment>
<comment type="subcellular location">
    <subcellularLocation>
        <location evidence="1">Cell membrane</location>
        <topology evidence="1">Multi-pass membrane protein</topology>
    </subcellularLocation>
</comment>
<accession>A0ABS9W9M0</accession>
<dbReference type="PANTHER" id="PTHR34584">
    <property type="entry name" value="NA(+)/H(+) ANTIPORTER SUBUNIT E1"/>
    <property type="match status" value="1"/>
</dbReference>
<keyword evidence="6 7" id="KW-0472">Membrane</keyword>
<keyword evidence="4 7" id="KW-0812">Transmembrane</keyword>
<dbReference type="PANTHER" id="PTHR34584:SF1">
    <property type="entry name" value="NA(+)_H(+) ANTIPORTER SUBUNIT E1"/>
    <property type="match status" value="1"/>
</dbReference>
<evidence type="ECO:0000256" key="3">
    <source>
        <dbReference type="ARBA" id="ARBA00022475"/>
    </source>
</evidence>
<keyword evidence="9" id="KW-1185">Reference proteome</keyword>
<dbReference type="Proteomes" id="UP001201985">
    <property type="component" value="Unassembled WGS sequence"/>
</dbReference>
<sequence length="161" mass="17824">MSRFLPHPVISAALLVMWLLLNQTVSPGPVLVGLVLALLGGWALAVLRPGRPRLARFGAVLRLTRAVLVDIARSNITVAGLILGRSKTRRSGFLRIQLRLRNPQALAVLACILTAAPGTAWVEFDAEEGWLLLHVLDLIDEESWARMICDRYEEPLMEIFP</sequence>
<feature type="transmembrane region" description="Helical" evidence="7">
    <location>
        <begin position="28"/>
        <end position="47"/>
    </location>
</feature>
<evidence type="ECO:0000256" key="6">
    <source>
        <dbReference type="ARBA" id="ARBA00023136"/>
    </source>
</evidence>
<dbReference type="Pfam" id="PF01899">
    <property type="entry name" value="MNHE"/>
    <property type="match status" value="1"/>
</dbReference>
<feature type="transmembrane region" description="Helical" evidence="7">
    <location>
        <begin position="105"/>
        <end position="122"/>
    </location>
</feature>
<dbReference type="InterPro" id="IPR002758">
    <property type="entry name" value="Cation_antiport_E"/>
</dbReference>
<evidence type="ECO:0000313" key="9">
    <source>
        <dbReference type="Proteomes" id="UP001201985"/>
    </source>
</evidence>
<keyword evidence="5 7" id="KW-1133">Transmembrane helix</keyword>
<reference evidence="8 9" key="1">
    <citation type="submission" date="2022-03" db="EMBL/GenBank/DDBJ databases">
        <title>Complete genome analysis of Roseomonas KG 17.1 : a prolific producer of plant growth promoters.</title>
        <authorList>
            <person name="Saadouli I."/>
            <person name="Najjari A."/>
            <person name="Mosbah A."/>
            <person name="Ouzari H.I."/>
        </authorList>
    </citation>
    <scope>NUCLEOTIDE SEQUENCE [LARGE SCALE GENOMIC DNA]</scope>
    <source>
        <strain evidence="8 9">KG17-1</strain>
    </source>
</reference>
<keyword evidence="3" id="KW-1003">Cell membrane</keyword>